<dbReference type="GO" id="GO:0006284">
    <property type="term" value="P:base-excision repair"/>
    <property type="evidence" value="ECO:0007669"/>
    <property type="project" value="InterPro"/>
</dbReference>
<evidence type="ECO:0000256" key="6">
    <source>
        <dbReference type="SAM" id="MobiDB-lite"/>
    </source>
</evidence>
<keyword evidence="2 5" id="KW-0227">DNA damage</keyword>
<dbReference type="PANTHER" id="PTHR10429:SF0">
    <property type="entry name" value="DNA-3-METHYLADENINE GLYCOSYLASE"/>
    <property type="match status" value="1"/>
</dbReference>
<evidence type="ECO:0000256" key="1">
    <source>
        <dbReference type="ARBA" id="ARBA00009232"/>
    </source>
</evidence>
<dbReference type="GO" id="GO:0003677">
    <property type="term" value="F:DNA binding"/>
    <property type="evidence" value="ECO:0007669"/>
    <property type="project" value="InterPro"/>
</dbReference>
<proteinExistence type="inferred from homology"/>
<dbReference type="HAMAP" id="MF_00527">
    <property type="entry name" value="3MGH"/>
    <property type="match status" value="1"/>
</dbReference>
<accession>A0A849ACH3</accession>
<comment type="similarity">
    <text evidence="1 5">Belongs to the DNA glycosylase MPG family.</text>
</comment>
<dbReference type="EMBL" id="JABEND010000005">
    <property type="protein sequence ID" value="NNG36190.1"/>
    <property type="molecule type" value="Genomic_DNA"/>
</dbReference>
<dbReference type="Gene3D" id="3.10.300.10">
    <property type="entry name" value="Methylpurine-DNA glycosylase (MPG)"/>
    <property type="match status" value="1"/>
</dbReference>
<keyword evidence="3 5" id="KW-0378">Hydrolase</keyword>
<keyword evidence="7" id="KW-0326">Glycosidase</keyword>
<evidence type="ECO:0000313" key="8">
    <source>
        <dbReference type="Proteomes" id="UP000562984"/>
    </source>
</evidence>
<dbReference type="SUPFAM" id="SSF50486">
    <property type="entry name" value="FMT C-terminal domain-like"/>
    <property type="match status" value="1"/>
</dbReference>
<feature type="compositionally biased region" description="Basic and acidic residues" evidence="6">
    <location>
        <begin position="100"/>
        <end position="123"/>
    </location>
</feature>
<dbReference type="PANTHER" id="PTHR10429">
    <property type="entry name" value="DNA-3-METHYLADENINE GLYCOSYLASE"/>
    <property type="match status" value="1"/>
</dbReference>
<reference evidence="7 8" key="1">
    <citation type="submission" date="2020-05" db="EMBL/GenBank/DDBJ databases">
        <title>Nakamurella sp. DB0629 isolated from air conditioner.</title>
        <authorList>
            <person name="Kim D.H."/>
            <person name="Kim D.-U."/>
        </authorList>
    </citation>
    <scope>NUCLEOTIDE SEQUENCE [LARGE SCALE GENOMIC DNA]</scope>
    <source>
        <strain evidence="7 8">DB0629</strain>
    </source>
</reference>
<evidence type="ECO:0000313" key="7">
    <source>
        <dbReference type="EMBL" id="NNG36190.1"/>
    </source>
</evidence>
<name>A0A849ACH3_9ACTN</name>
<evidence type="ECO:0000256" key="5">
    <source>
        <dbReference type="HAMAP-Rule" id="MF_00527"/>
    </source>
</evidence>
<dbReference type="Pfam" id="PF02245">
    <property type="entry name" value="Pur_DNA_glyco"/>
    <property type="match status" value="1"/>
</dbReference>
<feature type="compositionally biased region" description="Low complexity" evidence="6">
    <location>
        <begin position="11"/>
        <end position="42"/>
    </location>
</feature>
<feature type="region of interest" description="Disordered" evidence="6">
    <location>
        <begin position="312"/>
        <end position="335"/>
    </location>
</feature>
<dbReference type="Proteomes" id="UP000562984">
    <property type="component" value="Unassembled WGS sequence"/>
</dbReference>
<evidence type="ECO:0000256" key="4">
    <source>
        <dbReference type="ARBA" id="ARBA00023204"/>
    </source>
</evidence>
<dbReference type="InterPro" id="IPR003180">
    <property type="entry name" value="MPG"/>
</dbReference>
<keyword evidence="4 5" id="KW-0234">DNA repair</keyword>
<dbReference type="AlphaFoldDB" id="A0A849ACH3"/>
<dbReference type="InterPro" id="IPR036995">
    <property type="entry name" value="MPG_sf"/>
</dbReference>
<feature type="region of interest" description="Disordered" evidence="6">
    <location>
        <begin position="1"/>
        <end position="68"/>
    </location>
</feature>
<organism evidence="7 8">
    <name type="scientific">Nakamurella aerolata</name>
    <dbReference type="NCBI Taxonomy" id="1656892"/>
    <lineage>
        <taxon>Bacteria</taxon>
        <taxon>Bacillati</taxon>
        <taxon>Actinomycetota</taxon>
        <taxon>Actinomycetes</taxon>
        <taxon>Nakamurellales</taxon>
        <taxon>Nakamurellaceae</taxon>
        <taxon>Nakamurella</taxon>
    </lineage>
</organism>
<dbReference type="CDD" id="cd00540">
    <property type="entry name" value="AAG"/>
    <property type="match status" value="1"/>
</dbReference>
<gene>
    <name evidence="7" type="ORF">HKD39_10785</name>
</gene>
<dbReference type="NCBIfam" id="NF002003">
    <property type="entry name" value="PRK00802.1-3"/>
    <property type="match status" value="1"/>
</dbReference>
<dbReference type="NCBIfam" id="TIGR00567">
    <property type="entry name" value="3mg"/>
    <property type="match status" value="1"/>
</dbReference>
<feature type="region of interest" description="Disordered" evidence="6">
    <location>
        <begin position="83"/>
        <end position="132"/>
    </location>
</feature>
<dbReference type="InterPro" id="IPR011034">
    <property type="entry name" value="Formyl_transferase-like_C_sf"/>
</dbReference>
<sequence length="335" mass="35501">MTVKDRQVRNAPTTEAAALATSSTPSAAPPSTSSGLRRAGATARRRTERVNPEQPAAAPGRCRAVPVGGWSWVVPPRRSYPAAVPRRAEPSQGAVPHQNLEQHPDQTRDHTTDQPKDQRKDQPVVRASEPLQRDLLAERADVAAPRLLGALITAGSGERRIAIRLTEVEAYLGPDDPASHAFRRTPRSAVMYGPPGHLYVYFSYGMHWCANLVTGPDESASAVLLRAGAVVAGAELAAQRRPVGTKPWALARGPANLAAVLGVTGADSGADLFAPASPVRLLSGEPAAEIAVGPRVGISKAADLPLRFWIPDEPSVTPYRRSPRAPAAGPQHPRA</sequence>
<dbReference type="EC" id="3.2.2.-" evidence="5"/>
<keyword evidence="8" id="KW-1185">Reference proteome</keyword>
<comment type="caution">
    <text evidence="7">The sequence shown here is derived from an EMBL/GenBank/DDBJ whole genome shotgun (WGS) entry which is preliminary data.</text>
</comment>
<evidence type="ECO:0000256" key="2">
    <source>
        <dbReference type="ARBA" id="ARBA00022763"/>
    </source>
</evidence>
<protein>
    <recommendedName>
        <fullName evidence="5">Putative 3-methyladenine DNA glycosylase</fullName>
        <ecNumber evidence="5">3.2.2.-</ecNumber>
    </recommendedName>
</protein>
<dbReference type="GO" id="GO:0003905">
    <property type="term" value="F:alkylbase DNA N-glycosylase activity"/>
    <property type="evidence" value="ECO:0007669"/>
    <property type="project" value="InterPro"/>
</dbReference>
<evidence type="ECO:0000256" key="3">
    <source>
        <dbReference type="ARBA" id="ARBA00022801"/>
    </source>
</evidence>